<reference evidence="8 9" key="1">
    <citation type="submission" date="2020-03" db="EMBL/GenBank/DDBJ databases">
        <title>Complete genome sequence of Shewanella sp.</title>
        <authorList>
            <person name="Kim Y.-S."/>
            <person name="Kim S.-J."/>
            <person name="Jung H.-K."/>
            <person name="Kim K.-H."/>
        </authorList>
    </citation>
    <scope>NUCLEOTIDE SEQUENCE [LARGE SCALE GENOMIC DNA]</scope>
    <source>
        <strain evidence="8 9">PN3F2</strain>
    </source>
</reference>
<feature type="chain" id="PRO_5026048761" evidence="5">
    <location>
        <begin position="23"/>
        <end position="173"/>
    </location>
</feature>
<dbReference type="EMBL" id="CP050313">
    <property type="protein sequence ID" value="QIR13563.1"/>
    <property type="molecule type" value="Genomic_DNA"/>
</dbReference>
<dbReference type="Pfam" id="PF07007">
    <property type="entry name" value="LprI"/>
    <property type="match status" value="1"/>
</dbReference>
<dbReference type="GO" id="GO:0005576">
    <property type="term" value="C:extracellular region"/>
    <property type="evidence" value="ECO:0007669"/>
    <property type="project" value="TreeGrafter"/>
</dbReference>
<proteinExistence type="predicted"/>
<dbReference type="InterPro" id="IPR009739">
    <property type="entry name" value="LprI-like_N"/>
</dbReference>
<dbReference type="InterPro" id="IPR018660">
    <property type="entry name" value="MliC"/>
</dbReference>
<dbReference type="PANTHER" id="PTHR37549:SF1">
    <property type="entry name" value="LIPOPROTEIN LPRI"/>
    <property type="match status" value="1"/>
</dbReference>
<evidence type="ECO:0000313" key="8">
    <source>
        <dbReference type="EMBL" id="QIR13563.1"/>
    </source>
</evidence>
<keyword evidence="4" id="KW-0449">Lipoprotein</keyword>
<accession>A0A6G9QHD1</accession>
<keyword evidence="2" id="KW-0472">Membrane</keyword>
<evidence type="ECO:0000259" key="6">
    <source>
        <dbReference type="Pfam" id="PF07007"/>
    </source>
</evidence>
<feature type="signal peptide" evidence="5">
    <location>
        <begin position="1"/>
        <end position="22"/>
    </location>
</feature>
<dbReference type="RefSeq" id="WP_167675411.1">
    <property type="nucleotide sequence ID" value="NZ_CP050313.1"/>
</dbReference>
<dbReference type="AlphaFoldDB" id="A0A6G9QHD1"/>
<dbReference type="InterPro" id="IPR036328">
    <property type="entry name" value="MliC_sf"/>
</dbReference>
<evidence type="ECO:0000256" key="2">
    <source>
        <dbReference type="ARBA" id="ARBA00023136"/>
    </source>
</evidence>
<gene>
    <name evidence="8" type="ORF">HBH39_02770</name>
</gene>
<name>A0A6G9QHD1_9GAMM</name>
<keyword evidence="3" id="KW-0564">Palmitate</keyword>
<evidence type="ECO:0000256" key="5">
    <source>
        <dbReference type="SAM" id="SignalP"/>
    </source>
</evidence>
<feature type="domain" description="Lysozyme inhibitor LprI-like N-terminal" evidence="6">
    <location>
        <begin position="29"/>
        <end position="90"/>
    </location>
</feature>
<sequence length="173" mass="19215">MKPLLSPSLTIVTLSLSPYLFAASPTFDCAKAQGEVEQLICQSDELSQLDQQLLPLYRQVLSLLDEQDAKVFKAKQRGWIKGRNDCWKANDKNQCIQYEYQIRLTELQIASASVEVPAKTLYQCADQRLITAYFYNNTAIAAVVFTVSGPQLTPTQPHLGLIVPSASGAKYQA</sequence>
<dbReference type="Proteomes" id="UP000502608">
    <property type="component" value="Chromosome"/>
</dbReference>
<dbReference type="Gene3D" id="2.40.128.200">
    <property type="match status" value="1"/>
</dbReference>
<organism evidence="8 9">
    <name type="scientific">Shewanella aestuarii</name>
    <dbReference type="NCBI Taxonomy" id="1028752"/>
    <lineage>
        <taxon>Bacteria</taxon>
        <taxon>Pseudomonadati</taxon>
        <taxon>Pseudomonadota</taxon>
        <taxon>Gammaproteobacteria</taxon>
        <taxon>Alteromonadales</taxon>
        <taxon>Shewanellaceae</taxon>
        <taxon>Shewanella</taxon>
    </lineage>
</organism>
<protein>
    <submittedName>
        <fullName evidence="8">DUF1311 domain-containing protein</fullName>
    </submittedName>
</protein>
<feature type="domain" description="C-type lysozyme inhibitor" evidence="7">
    <location>
        <begin position="122"/>
        <end position="172"/>
    </location>
</feature>
<evidence type="ECO:0000256" key="1">
    <source>
        <dbReference type="ARBA" id="ARBA00022729"/>
    </source>
</evidence>
<dbReference type="Pfam" id="PF09864">
    <property type="entry name" value="MliC"/>
    <property type="match status" value="1"/>
</dbReference>
<dbReference type="PANTHER" id="PTHR37549">
    <property type="entry name" value="LIPOPROTEIN LPRI"/>
    <property type="match status" value="1"/>
</dbReference>
<dbReference type="KEGG" id="saes:HBH39_02770"/>
<dbReference type="Gene3D" id="1.20.1270.180">
    <property type="match status" value="1"/>
</dbReference>
<keyword evidence="9" id="KW-1185">Reference proteome</keyword>
<evidence type="ECO:0000256" key="4">
    <source>
        <dbReference type="ARBA" id="ARBA00023288"/>
    </source>
</evidence>
<keyword evidence="1 5" id="KW-0732">Signal</keyword>
<dbReference type="InterPro" id="IPR052755">
    <property type="entry name" value="Lysozyme_Inhibitor_LprI"/>
</dbReference>
<evidence type="ECO:0000313" key="9">
    <source>
        <dbReference type="Proteomes" id="UP000502608"/>
    </source>
</evidence>
<evidence type="ECO:0000259" key="7">
    <source>
        <dbReference type="Pfam" id="PF09864"/>
    </source>
</evidence>
<evidence type="ECO:0000256" key="3">
    <source>
        <dbReference type="ARBA" id="ARBA00023139"/>
    </source>
</evidence>
<dbReference type="SUPFAM" id="SSF141488">
    <property type="entry name" value="YdhA-like"/>
    <property type="match status" value="1"/>
</dbReference>